<keyword evidence="2" id="KW-1185">Reference proteome</keyword>
<dbReference type="RefSeq" id="WP_254009813.1">
    <property type="nucleotide sequence ID" value="NZ_JAMZMM010000003.1"/>
</dbReference>
<protein>
    <recommendedName>
        <fullName evidence="3">Biotin carboxylase</fullName>
    </recommendedName>
</protein>
<evidence type="ECO:0000313" key="2">
    <source>
        <dbReference type="Proteomes" id="UP001204953"/>
    </source>
</evidence>
<accession>A0AAE3GR57</accession>
<proteinExistence type="predicted"/>
<name>A0AAE3GR57_9CYAN</name>
<dbReference type="AlphaFoldDB" id="A0AAE3GR57"/>
<sequence length="144" mass="15770">MKFRSWFTTITVACLLWTISWVFAPSAFALVQLQVSDISYKECPAKLAEGIVVAGSSARANCFLITGKAINNSGKMVVNADVFGRIYDANHNSVFQNRTRVGGIDEVPPGVSDFELRISVAENQPTPLILEQFKASGFIGIVRR</sequence>
<organism evidence="1 2">
    <name type="scientific">Limnofasciculus baicalensis BBK-W-15</name>
    <dbReference type="NCBI Taxonomy" id="2699891"/>
    <lineage>
        <taxon>Bacteria</taxon>
        <taxon>Bacillati</taxon>
        <taxon>Cyanobacteriota</taxon>
        <taxon>Cyanophyceae</taxon>
        <taxon>Coleofasciculales</taxon>
        <taxon>Coleofasciculaceae</taxon>
        <taxon>Limnofasciculus</taxon>
        <taxon>Limnofasciculus baicalensis</taxon>
    </lineage>
</organism>
<dbReference type="EMBL" id="JAMZMM010000003">
    <property type="protein sequence ID" value="MCP2726997.1"/>
    <property type="molecule type" value="Genomic_DNA"/>
</dbReference>
<evidence type="ECO:0008006" key="3">
    <source>
        <dbReference type="Google" id="ProtNLM"/>
    </source>
</evidence>
<reference evidence="1" key="1">
    <citation type="submission" date="2022-06" db="EMBL/GenBank/DDBJ databases">
        <title>New cyanobacteria of genus Symplocastrum in benthos of Lake Baikal.</title>
        <authorList>
            <person name="Sorokovikova E."/>
            <person name="Tikhonova I."/>
            <person name="Krasnopeev A."/>
            <person name="Evseev P."/>
            <person name="Gladkikh A."/>
            <person name="Belykh O."/>
        </authorList>
    </citation>
    <scope>NUCLEOTIDE SEQUENCE</scope>
    <source>
        <strain evidence="1">BBK-W-15</strain>
    </source>
</reference>
<dbReference type="Proteomes" id="UP001204953">
    <property type="component" value="Unassembled WGS sequence"/>
</dbReference>
<gene>
    <name evidence="1" type="ORF">NJ959_00710</name>
</gene>
<evidence type="ECO:0000313" key="1">
    <source>
        <dbReference type="EMBL" id="MCP2726997.1"/>
    </source>
</evidence>
<comment type="caution">
    <text evidence="1">The sequence shown here is derived from an EMBL/GenBank/DDBJ whole genome shotgun (WGS) entry which is preliminary data.</text>
</comment>